<keyword evidence="1" id="KW-0472">Membrane</keyword>
<sequence>MGETIWLGDVMIWAGLTLTAFSLSVWYFIAEAEHEDFIGLFWRWLLLLTAVAGFSAAVFLGFLPSEAILPVLFLSFAALLGGLLGIVIGLFRSR</sequence>
<feature type="transmembrane region" description="Helical" evidence="1">
    <location>
        <begin position="12"/>
        <end position="29"/>
    </location>
</feature>
<organism evidence="2 3">
    <name type="scientific">Roseovarius nubinhibens</name>
    <dbReference type="NCBI Taxonomy" id="314263"/>
    <lineage>
        <taxon>Bacteria</taxon>
        <taxon>Pseudomonadati</taxon>
        <taxon>Pseudomonadota</taxon>
        <taxon>Alphaproteobacteria</taxon>
        <taxon>Rhodobacterales</taxon>
        <taxon>Roseobacteraceae</taxon>
        <taxon>Roseovarius</taxon>
    </lineage>
</organism>
<dbReference type="RefSeq" id="WP_339853202.1">
    <property type="nucleotide sequence ID" value="NZ_CAXAXR010000004.1"/>
</dbReference>
<feature type="transmembrane region" description="Helical" evidence="1">
    <location>
        <begin position="68"/>
        <end position="91"/>
    </location>
</feature>
<feature type="transmembrane region" description="Helical" evidence="1">
    <location>
        <begin position="41"/>
        <end position="62"/>
    </location>
</feature>
<keyword evidence="1" id="KW-1133">Transmembrane helix</keyword>
<evidence type="ECO:0000313" key="2">
    <source>
        <dbReference type="EMBL" id="HAR52322.1"/>
    </source>
</evidence>
<comment type="caution">
    <text evidence="2">The sequence shown here is derived from an EMBL/GenBank/DDBJ whole genome shotgun (WGS) entry which is preliminary data.</text>
</comment>
<evidence type="ECO:0000313" key="3">
    <source>
        <dbReference type="Proteomes" id="UP000264719"/>
    </source>
</evidence>
<protein>
    <submittedName>
        <fullName evidence="2">Uncharacterized protein</fullName>
    </submittedName>
</protein>
<accession>A0A348WCR0</accession>
<dbReference type="AlphaFoldDB" id="A0A348WCR0"/>
<dbReference type="Proteomes" id="UP000264719">
    <property type="component" value="Unassembled WGS sequence"/>
</dbReference>
<keyword evidence="1" id="KW-0812">Transmembrane</keyword>
<evidence type="ECO:0000256" key="1">
    <source>
        <dbReference type="SAM" id="Phobius"/>
    </source>
</evidence>
<proteinExistence type="predicted"/>
<gene>
    <name evidence="2" type="ORF">DCS45_10680</name>
</gene>
<dbReference type="EMBL" id="DMVW01000100">
    <property type="protein sequence ID" value="HAR52322.1"/>
    <property type="molecule type" value="Genomic_DNA"/>
</dbReference>
<reference evidence="2 3" key="1">
    <citation type="journal article" date="2018" name="Nat. Biotechnol.">
        <title>A standardized bacterial taxonomy based on genome phylogeny substantially revises the tree of life.</title>
        <authorList>
            <person name="Parks D.H."/>
            <person name="Chuvochina M."/>
            <person name="Waite D.W."/>
            <person name="Rinke C."/>
            <person name="Skarshewski A."/>
            <person name="Chaumeil P.A."/>
            <person name="Hugenholtz P."/>
        </authorList>
    </citation>
    <scope>NUCLEOTIDE SEQUENCE [LARGE SCALE GENOMIC DNA]</scope>
    <source>
        <strain evidence="2">UBA9169</strain>
    </source>
</reference>
<name>A0A348WCR0_9RHOB</name>